<reference evidence="3 4" key="1">
    <citation type="submission" date="2020-06" db="EMBL/GenBank/DDBJ databases">
        <title>Transcriptomic and genomic resources for Thalictrum thalictroides and T. hernandezii: Facilitating candidate gene discovery in an emerging model plant lineage.</title>
        <authorList>
            <person name="Arias T."/>
            <person name="Riano-Pachon D.M."/>
            <person name="Di Stilio V.S."/>
        </authorList>
    </citation>
    <scope>NUCLEOTIDE SEQUENCE [LARGE SCALE GENOMIC DNA]</scope>
    <source>
        <strain evidence="4">cv. WT478/WT964</strain>
        <tissue evidence="3">Leaves</tissue>
    </source>
</reference>
<dbReference type="AlphaFoldDB" id="A0A7J6V434"/>
<name>A0A7J6V434_THATH</name>
<dbReference type="InterPro" id="IPR007592">
    <property type="entry name" value="GEBP"/>
</dbReference>
<dbReference type="GO" id="GO:0006355">
    <property type="term" value="P:regulation of DNA-templated transcription"/>
    <property type="evidence" value="ECO:0007669"/>
    <property type="project" value="InterPro"/>
</dbReference>
<dbReference type="InterPro" id="IPR053932">
    <property type="entry name" value="GeBP-like_DBD"/>
</dbReference>
<dbReference type="GO" id="GO:0005634">
    <property type="term" value="C:nucleus"/>
    <property type="evidence" value="ECO:0007669"/>
    <property type="project" value="TreeGrafter"/>
</dbReference>
<feature type="domain" description="Glabrous enhancer-binding protein-like DBD" evidence="2">
    <location>
        <begin position="7"/>
        <end position="68"/>
    </location>
</feature>
<evidence type="ECO:0000313" key="3">
    <source>
        <dbReference type="EMBL" id="KAF5178915.1"/>
    </source>
</evidence>
<gene>
    <name evidence="3" type="ORF">FRX31_031498</name>
</gene>
<proteinExistence type="inferred from homology"/>
<dbReference type="Pfam" id="PF04504">
    <property type="entry name" value="GeBP-like_DBD"/>
    <property type="match status" value="1"/>
</dbReference>
<sequence>MVVSSTDYKIVLESIKDLLPKSYTIIQLRSKVRKFRDKYDKLISGVKNPNENDPHQEKLFELSKNYWGDTIKPKVLKEMHEVPYYYLDQFCRVNNASLTLPPSLLAITAKKGWEESIGKANAAYLNKKSKDLMIVEGEVFVQRCQVILDQTKLMLDVLKQ</sequence>
<comment type="caution">
    <text evidence="3">The sequence shown here is derived from an EMBL/GenBank/DDBJ whole genome shotgun (WGS) entry which is preliminary data.</text>
</comment>
<evidence type="ECO:0000256" key="1">
    <source>
        <dbReference type="ARBA" id="ARBA00010820"/>
    </source>
</evidence>
<accession>A0A7J6V434</accession>
<keyword evidence="4" id="KW-1185">Reference proteome</keyword>
<organism evidence="3 4">
    <name type="scientific">Thalictrum thalictroides</name>
    <name type="common">Rue-anemone</name>
    <name type="synonym">Anemone thalictroides</name>
    <dbReference type="NCBI Taxonomy" id="46969"/>
    <lineage>
        <taxon>Eukaryota</taxon>
        <taxon>Viridiplantae</taxon>
        <taxon>Streptophyta</taxon>
        <taxon>Embryophyta</taxon>
        <taxon>Tracheophyta</taxon>
        <taxon>Spermatophyta</taxon>
        <taxon>Magnoliopsida</taxon>
        <taxon>Ranunculales</taxon>
        <taxon>Ranunculaceae</taxon>
        <taxon>Thalictroideae</taxon>
        <taxon>Thalictrum</taxon>
    </lineage>
</organism>
<dbReference type="Proteomes" id="UP000554482">
    <property type="component" value="Unassembled WGS sequence"/>
</dbReference>
<evidence type="ECO:0000313" key="4">
    <source>
        <dbReference type="Proteomes" id="UP000554482"/>
    </source>
</evidence>
<dbReference type="OrthoDB" id="661680at2759"/>
<comment type="similarity">
    <text evidence="1">Belongs to the GeBP family.</text>
</comment>
<protein>
    <recommendedName>
        <fullName evidence="2">Glabrous enhancer-binding protein-like DBD domain-containing protein</fullName>
    </recommendedName>
</protein>
<dbReference type="PANTHER" id="PTHR31662">
    <property type="entry name" value="BNAANNG10740D PROTEIN-RELATED"/>
    <property type="match status" value="1"/>
</dbReference>
<evidence type="ECO:0000259" key="2">
    <source>
        <dbReference type="Pfam" id="PF04504"/>
    </source>
</evidence>
<dbReference type="EMBL" id="JABWDY010039415">
    <property type="protein sequence ID" value="KAF5178915.1"/>
    <property type="molecule type" value="Genomic_DNA"/>
</dbReference>